<organism evidence="1 2">
    <name type="scientific">Syntrophobacter fumaroxidans (strain DSM 10017 / MPOB)</name>
    <dbReference type="NCBI Taxonomy" id="335543"/>
    <lineage>
        <taxon>Bacteria</taxon>
        <taxon>Pseudomonadati</taxon>
        <taxon>Thermodesulfobacteriota</taxon>
        <taxon>Syntrophobacteria</taxon>
        <taxon>Syntrophobacterales</taxon>
        <taxon>Syntrophobacteraceae</taxon>
        <taxon>Syntrophobacter</taxon>
    </lineage>
</organism>
<dbReference type="HOGENOM" id="CLU_2482191_0_0_7"/>
<dbReference type="InterPro" id="IPR013783">
    <property type="entry name" value="Ig-like_fold"/>
</dbReference>
<dbReference type="InterPro" id="IPR011467">
    <property type="entry name" value="DUF1573"/>
</dbReference>
<dbReference type="InParanoid" id="A0LFK6"/>
<evidence type="ECO:0000313" key="2">
    <source>
        <dbReference type="Proteomes" id="UP000001784"/>
    </source>
</evidence>
<evidence type="ECO:0008006" key="3">
    <source>
        <dbReference type="Google" id="ProtNLM"/>
    </source>
</evidence>
<accession>A0LFK6</accession>
<gene>
    <name evidence="1" type="ordered locus">Sfum_0508</name>
</gene>
<dbReference type="Gene3D" id="2.60.40.10">
    <property type="entry name" value="Immunoglobulins"/>
    <property type="match status" value="1"/>
</dbReference>
<sequence length="87" mass="9218" precursor="true">MIRSFGMKPWLIAVLLAAFLNGSGLCAVENPGPALLLCSEPQAGPCAELLETTHDFGKITLGDVLEHEFKVGNPGNDTLVIENVRVG</sequence>
<dbReference type="Proteomes" id="UP000001784">
    <property type="component" value="Chromosome"/>
</dbReference>
<protein>
    <recommendedName>
        <fullName evidence="3">DUF1573 domain-containing protein</fullName>
    </recommendedName>
</protein>
<keyword evidence="2" id="KW-1185">Reference proteome</keyword>
<dbReference type="AlphaFoldDB" id="A0LFK6"/>
<dbReference type="OrthoDB" id="5423138at2"/>
<evidence type="ECO:0000313" key="1">
    <source>
        <dbReference type="EMBL" id="ABK16208.1"/>
    </source>
</evidence>
<reference evidence="1 2" key="1">
    <citation type="submission" date="2006-10" db="EMBL/GenBank/DDBJ databases">
        <title>Complete sequence of Syntrophobacter fumaroxidans MPOB.</title>
        <authorList>
            <consortium name="US DOE Joint Genome Institute"/>
            <person name="Copeland A."/>
            <person name="Lucas S."/>
            <person name="Lapidus A."/>
            <person name="Barry K."/>
            <person name="Detter J.C."/>
            <person name="Glavina del Rio T."/>
            <person name="Hammon N."/>
            <person name="Israni S."/>
            <person name="Pitluck S."/>
            <person name="Goltsman E.G."/>
            <person name="Martinez M."/>
            <person name="Schmutz J."/>
            <person name="Larimer F."/>
            <person name="Land M."/>
            <person name="Hauser L."/>
            <person name="Kyrpides N."/>
            <person name="Kim E."/>
            <person name="Boone D.R."/>
            <person name="Brockman F."/>
            <person name="Culley D."/>
            <person name="Ferry J."/>
            <person name="Gunsalus R."/>
            <person name="McInerney M.J."/>
            <person name="Morrison M."/>
            <person name="Plugge C."/>
            <person name="Rohlin L."/>
            <person name="Scholten J."/>
            <person name="Sieber J."/>
            <person name="Stams A.J.M."/>
            <person name="Worm P."/>
            <person name="Henstra A.M."/>
            <person name="Richardson P."/>
        </authorList>
    </citation>
    <scope>NUCLEOTIDE SEQUENCE [LARGE SCALE GENOMIC DNA]</scope>
    <source>
        <strain evidence="2">DSM 10017 / MPOB</strain>
    </source>
</reference>
<dbReference type="KEGG" id="sfu:Sfum_0508"/>
<dbReference type="EMBL" id="CP000478">
    <property type="protein sequence ID" value="ABK16208.1"/>
    <property type="molecule type" value="Genomic_DNA"/>
</dbReference>
<dbReference type="Pfam" id="PF07610">
    <property type="entry name" value="DUF1573"/>
    <property type="match status" value="1"/>
</dbReference>
<name>A0LFK6_SYNFM</name>
<proteinExistence type="predicted"/>